<gene>
    <name evidence="8" type="ORF">K4G66_20700</name>
</gene>
<evidence type="ECO:0000256" key="3">
    <source>
        <dbReference type="ARBA" id="ARBA00012929"/>
    </source>
</evidence>
<dbReference type="GO" id="GO:0019305">
    <property type="term" value="P:dTDP-rhamnose biosynthetic process"/>
    <property type="evidence" value="ECO:0007669"/>
    <property type="project" value="TreeGrafter"/>
</dbReference>
<dbReference type="GO" id="GO:0005829">
    <property type="term" value="C:cytosol"/>
    <property type="evidence" value="ECO:0007669"/>
    <property type="project" value="TreeGrafter"/>
</dbReference>
<name>A0AA49JIF5_9BACT</name>
<dbReference type="GO" id="GO:0008831">
    <property type="term" value="F:dTDP-4-dehydrorhamnose reductase activity"/>
    <property type="evidence" value="ECO:0007669"/>
    <property type="project" value="UniProtKB-EC"/>
</dbReference>
<comment type="pathway">
    <text evidence="1 6">Carbohydrate biosynthesis; dTDP-L-rhamnose biosynthesis.</text>
</comment>
<evidence type="ECO:0000313" key="8">
    <source>
        <dbReference type="EMBL" id="WKN34797.1"/>
    </source>
</evidence>
<dbReference type="EC" id="1.1.1.133" evidence="3 6"/>
<keyword evidence="6" id="KW-0521">NADP</keyword>
<dbReference type="InterPro" id="IPR005913">
    <property type="entry name" value="dTDP_dehydrorham_reduct"/>
</dbReference>
<dbReference type="EMBL" id="CP120682">
    <property type="protein sequence ID" value="WKN34797.1"/>
    <property type="molecule type" value="Genomic_DNA"/>
</dbReference>
<dbReference type="Pfam" id="PF04321">
    <property type="entry name" value="RmlD_sub_bind"/>
    <property type="match status" value="1"/>
</dbReference>
<evidence type="ECO:0000256" key="2">
    <source>
        <dbReference type="ARBA" id="ARBA00010944"/>
    </source>
</evidence>
<dbReference type="InterPro" id="IPR036291">
    <property type="entry name" value="NAD(P)-bd_dom_sf"/>
</dbReference>
<accession>A0AA49JIF5</accession>
<protein>
    <recommendedName>
        <fullName evidence="4 6">dTDP-4-dehydrorhamnose reductase</fullName>
        <ecNumber evidence="3 6">1.1.1.133</ecNumber>
    </recommendedName>
</protein>
<dbReference type="PANTHER" id="PTHR10491">
    <property type="entry name" value="DTDP-4-DEHYDRORHAMNOSE REDUCTASE"/>
    <property type="match status" value="1"/>
</dbReference>
<reference evidence="8" key="1">
    <citation type="journal article" date="2023" name="Comput. Struct. Biotechnol. J.">
        <title>Discovery of a novel marine Bacteroidetes with a rich repertoire of carbohydrate-active enzymes.</title>
        <authorList>
            <person name="Chen B."/>
            <person name="Liu G."/>
            <person name="Chen Q."/>
            <person name="Wang H."/>
            <person name="Liu L."/>
            <person name="Tang K."/>
        </authorList>
    </citation>
    <scope>NUCLEOTIDE SEQUENCE</scope>
    <source>
        <strain evidence="8">TK19036</strain>
    </source>
</reference>
<dbReference type="PANTHER" id="PTHR10491:SF4">
    <property type="entry name" value="METHIONINE ADENOSYLTRANSFERASE 2 SUBUNIT BETA"/>
    <property type="match status" value="1"/>
</dbReference>
<dbReference type="InterPro" id="IPR029903">
    <property type="entry name" value="RmlD-like-bd"/>
</dbReference>
<evidence type="ECO:0000259" key="7">
    <source>
        <dbReference type="Pfam" id="PF04321"/>
    </source>
</evidence>
<dbReference type="SUPFAM" id="SSF51735">
    <property type="entry name" value="NAD(P)-binding Rossmann-fold domains"/>
    <property type="match status" value="1"/>
</dbReference>
<keyword evidence="6" id="KW-0560">Oxidoreductase</keyword>
<evidence type="ECO:0000256" key="1">
    <source>
        <dbReference type="ARBA" id="ARBA00004781"/>
    </source>
</evidence>
<dbReference type="AlphaFoldDB" id="A0AA49JIF5"/>
<dbReference type="CDD" id="cd05254">
    <property type="entry name" value="dTDP_HR_like_SDR_e"/>
    <property type="match status" value="1"/>
</dbReference>
<feature type="domain" description="RmlD-like substrate binding" evidence="7">
    <location>
        <begin position="7"/>
        <end position="301"/>
    </location>
</feature>
<reference evidence="8" key="2">
    <citation type="journal article" date="2024" name="Antonie Van Leeuwenhoek">
        <title>Roseihalotalea indica gen. nov., sp. nov., a halophilic Bacteroidetes from mesopelagic Southwest Indian Ocean with higher carbohydrate metabolic potential.</title>
        <authorList>
            <person name="Chen B."/>
            <person name="Zhang M."/>
            <person name="Lin D."/>
            <person name="Ye J."/>
            <person name="Tang K."/>
        </authorList>
    </citation>
    <scope>NUCLEOTIDE SEQUENCE</scope>
    <source>
        <strain evidence="8">TK19036</strain>
    </source>
</reference>
<dbReference type="Gene3D" id="3.40.50.720">
    <property type="entry name" value="NAD(P)-binding Rossmann-like Domain"/>
    <property type="match status" value="1"/>
</dbReference>
<comment type="function">
    <text evidence="6">Catalyzes the reduction of dTDP-6-deoxy-L-lyxo-4-hexulose to yield dTDP-L-rhamnose.</text>
</comment>
<comment type="catalytic activity">
    <reaction evidence="5">
        <text>dTDP-beta-L-rhamnose + NADP(+) = dTDP-4-dehydro-beta-L-rhamnose + NADPH + H(+)</text>
        <dbReference type="Rhea" id="RHEA:21796"/>
        <dbReference type="ChEBI" id="CHEBI:15378"/>
        <dbReference type="ChEBI" id="CHEBI:57510"/>
        <dbReference type="ChEBI" id="CHEBI:57783"/>
        <dbReference type="ChEBI" id="CHEBI:58349"/>
        <dbReference type="ChEBI" id="CHEBI:62830"/>
        <dbReference type="EC" id="1.1.1.133"/>
    </reaction>
</comment>
<evidence type="ECO:0000256" key="5">
    <source>
        <dbReference type="ARBA" id="ARBA00048200"/>
    </source>
</evidence>
<evidence type="ECO:0000256" key="4">
    <source>
        <dbReference type="ARBA" id="ARBA00017099"/>
    </source>
</evidence>
<comment type="similarity">
    <text evidence="2 6">Belongs to the dTDP-4-dehydrorhamnose reductase family.</text>
</comment>
<evidence type="ECO:0000256" key="6">
    <source>
        <dbReference type="RuleBase" id="RU364082"/>
    </source>
</evidence>
<sequence length="307" mass="33842">MGAVKTKVLVTGANGLLGQKLLPLLVASENVQVVATSKGKARFQSAYPVEYYALDITQRDQVFNIVHLVRPDVIIHTAAMTNVDYCEQHQDACWEANVQSVAHLLHAAEAYNSFFIHLSTDFIFAGDQRHLTEEAAPNPVNFYGQSKLQAEHLVKQSRVKHAILRTALVYGIVPGMSRSNIVLWVKNSLEAQKAIRVVDDQYRTPTLAEDLAMGCYLTMQHRAQGVFNISGGEVLTPYQMALLVADCFGLERGLISRTDASAFSQPARRPPETGLIIEKAKKKLGYQPHSFPAGLELVSQQIAVLST</sequence>
<proteinExistence type="inferred from homology"/>
<organism evidence="8">
    <name type="scientific">Roseihalotalea indica</name>
    <dbReference type="NCBI Taxonomy" id="2867963"/>
    <lineage>
        <taxon>Bacteria</taxon>
        <taxon>Pseudomonadati</taxon>
        <taxon>Bacteroidota</taxon>
        <taxon>Cytophagia</taxon>
        <taxon>Cytophagales</taxon>
        <taxon>Catalimonadaceae</taxon>
        <taxon>Roseihalotalea</taxon>
    </lineage>
</organism>